<dbReference type="RefSeq" id="WP_138233265.1">
    <property type="nucleotide sequence ID" value="NZ_AP022577.1"/>
</dbReference>
<evidence type="ECO:0000313" key="4">
    <source>
        <dbReference type="Proteomes" id="UP000465609"/>
    </source>
</evidence>
<keyword evidence="4" id="KW-1185">Reference proteome</keyword>
<gene>
    <name evidence="3" type="ORF">MAUB_32770</name>
</gene>
<keyword evidence="1" id="KW-0732">Signal</keyword>
<reference evidence="3 4" key="1">
    <citation type="journal article" date="2019" name="Emerg. Microbes Infect.">
        <title>Comprehensive subspecies identification of 175 nontuberculous mycobacteria species based on 7547 genomic profiles.</title>
        <authorList>
            <person name="Matsumoto Y."/>
            <person name="Kinjo T."/>
            <person name="Motooka D."/>
            <person name="Nabeya D."/>
            <person name="Jung N."/>
            <person name="Uechi K."/>
            <person name="Horii T."/>
            <person name="Iida T."/>
            <person name="Fujita J."/>
            <person name="Nakamura S."/>
        </authorList>
    </citation>
    <scope>NUCLEOTIDE SEQUENCE [LARGE SCALE GENOMIC DNA]</scope>
    <source>
        <strain evidence="3 4">JCM 15296</strain>
    </source>
</reference>
<feature type="domain" description="DUF732" evidence="2">
    <location>
        <begin position="33"/>
        <end position="105"/>
    </location>
</feature>
<dbReference type="InterPro" id="IPR007969">
    <property type="entry name" value="DUF732"/>
</dbReference>
<accession>A0ABN5YXE1</accession>
<protein>
    <recommendedName>
        <fullName evidence="2">DUF732 domain-containing protein</fullName>
    </recommendedName>
</protein>
<organism evidence="3 4">
    <name type="scientific">Mycolicibacterium aubagnense</name>
    <dbReference type="NCBI Taxonomy" id="319707"/>
    <lineage>
        <taxon>Bacteria</taxon>
        <taxon>Bacillati</taxon>
        <taxon>Actinomycetota</taxon>
        <taxon>Actinomycetes</taxon>
        <taxon>Mycobacteriales</taxon>
        <taxon>Mycobacteriaceae</taxon>
        <taxon>Mycolicibacterium</taxon>
    </lineage>
</organism>
<evidence type="ECO:0000259" key="2">
    <source>
        <dbReference type="Pfam" id="PF05305"/>
    </source>
</evidence>
<name>A0ABN5YXE1_9MYCO</name>
<feature type="signal peptide" evidence="1">
    <location>
        <begin position="1"/>
        <end position="30"/>
    </location>
</feature>
<evidence type="ECO:0000256" key="1">
    <source>
        <dbReference type="SAM" id="SignalP"/>
    </source>
</evidence>
<proteinExistence type="predicted"/>
<evidence type="ECO:0000313" key="3">
    <source>
        <dbReference type="EMBL" id="BBX85404.1"/>
    </source>
</evidence>
<dbReference type="EMBL" id="AP022577">
    <property type="protein sequence ID" value="BBX85404.1"/>
    <property type="molecule type" value="Genomic_DNA"/>
</dbReference>
<sequence>MTRHHRAVHALAAAGIGIAVAVSNSATAYADPDTDFANQLHTYGIYGPKDYNAWLGKIACQRLDNNIDHDAYQSATFVATNLSRQNATQQNWQFLSAAIDFYCPDKRSVLEEAAHQSQTGVRA</sequence>
<feature type="chain" id="PRO_5047277670" description="DUF732 domain-containing protein" evidence="1">
    <location>
        <begin position="31"/>
        <end position="123"/>
    </location>
</feature>
<dbReference type="Proteomes" id="UP000465609">
    <property type="component" value="Chromosome"/>
</dbReference>
<dbReference type="Pfam" id="PF05305">
    <property type="entry name" value="DUF732"/>
    <property type="match status" value="1"/>
</dbReference>